<keyword evidence="3" id="KW-1185">Reference proteome</keyword>
<organism evidence="2 3">
    <name type="scientific">Archaeoglobus veneficus (strain DSM 11195 / SNP6)</name>
    <dbReference type="NCBI Taxonomy" id="693661"/>
    <lineage>
        <taxon>Archaea</taxon>
        <taxon>Methanobacteriati</taxon>
        <taxon>Methanobacteriota</taxon>
        <taxon>Archaeoglobi</taxon>
        <taxon>Archaeoglobales</taxon>
        <taxon>Archaeoglobaceae</taxon>
        <taxon>Archaeoglobus</taxon>
    </lineage>
</organism>
<dbReference type="InterPro" id="IPR027391">
    <property type="entry name" value="Nol1_Nop2_Fmu_2"/>
</dbReference>
<accession>F2KS62</accession>
<gene>
    <name evidence="2" type="ordered locus">Arcve_2008</name>
</gene>
<sequence>MNSQSEKIEEIVLKYISEQFGVDRIEFELKEMGKGRVYALKPCSIEVKEHHSGIYIGKFEKDGFRLSIEGSALIGPHARRNVIEVDDEVAAQWMSGKDIPSDVRGYVILKWKNFFLGCGRGNGKFIRNFVPKNRRISNTAKY</sequence>
<evidence type="ECO:0000259" key="1">
    <source>
        <dbReference type="Pfam" id="PF13636"/>
    </source>
</evidence>
<dbReference type="GeneID" id="10395141"/>
<dbReference type="KEGG" id="ave:Arcve_2008"/>
<protein>
    <recommendedName>
        <fullName evidence="1">rRNA small subunit methyltransferase F RNA-binding PUA-like domain-containing protein</fullName>
    </recommendedName>
</protein>
<dbReference type="Pfam" id="PF13636">
    <property type="entry name" value="Methyltranf_PUA"/>
    <property type="match status" value="1"/>
</dbReference>
<dbReference type="EMBL" id="CP002588">
    <property type="protein sequence ID" value="AEA48001.1"/>
    <property type="molecule type" value="Genomic_DNA"/>
</dbReference>
<name>F2KS62_ARCVS</name>
<dbReference type="eggNOG" id="arCOG02285">
    <property type="taxonomic scope" value="Archaea"/>
</dbReference>
<evidence type="ECO:0000313" key="3">
    <source>
        <dbReference type="Proteomes" id="UP000008136"/>
    </source>
</evidence>
<dbReference type="STRING" id="693661.Arcve_2008"/>
<reference evidence="2 3" key="1">
    <citation type="submission" date="2011-03" db="EMBL/GenBank/DDBJ databases">
        <title>The complete genome of Archaeoglobus veneficus SNP6.</title>
        <authorList>
            <consortium name="US DOE Joint Genome Institute (JGI-PGF)"/>
            <person name="Lucas S."/>
            <person name="Copeland A."/>
            <person name="Lapidus A."/>
            <person name="Bruce D."/>
            <person name="Goodwin L."/>
            <person name="Pitluck S."/>
            <person name="Kyrpides N."/>
            <person name="Mavromatis K."/>
            <person name="Pagani I."/>
            <person name="Ivanova N."/>
            <person name="Mikhailova N."/>
            <person name="Lu M."/>
            <person name="Detter J.C."/>
            <person name="Tapia R."/>
            <person name="Han C."/>
            <person name="Land M."/>
            <person name="Hauser L."/>
            <person name="Markowitz V."/>
            <person name="Cheng J.-F."/>
            <person name="Hugenholtz P."/>
            <person name="Woyke T."/>
            <person name="Wu D."/>
            <person name="Spring S."/>
            <person name="Brambilla E."/>
            <person name="Klenk H.-P."/>
            <person name="Eisen J.A."/>
        </authorList>
    </citation>
    <scope>NUCLEOTIDE SEQUENCE [LARGE SCALE GENOMIC DNA]</scope>
    <source>
        <strain>SNP6</strain>
    </source>
</reference>
<evidence type="ECO:0000313" key="2">
    <source>
        <dbReference type="EMBL" id="AEA48001.1"/>
    </source>
</evidence>
<feature type="domain" description="rRNA small subunit methyltransferase F RNA-binding PUA-like" evidence="1">
    <location>
        <begin position="90"/>
        <end position="136"/>
    </location>
</feature>
<dbReference type="AlphaFoldDB" id="F2KS62"/>
<dbReference type="RefSeq" id="WP_013684653.1">
    <property type="nucleotide sequence ID" value="NC_015320.1"/>
</dbReference>
<dbReference type="HOGENOM" id="CLU_145193_0_0_2"/>
<dbReference type="Gene3D" id="3.10.450.720">
    <property type="match status" value="1"/>
</dbReference>
<dbReference type="Proteomes" id="UP000008136">
    <property type="component" value="Chromosome"/>
</dbReference>
<proteinExistence type="predicted"/>